<dbReference type="AlphaFoldDB" id="A0A2I0U0T0"/>
<reference evidence="2" key="1">
    <citation type="submission" date="2017-11" db="EMBL/GenBank/DDBJ databases">
        <authorList>
            <person name="Lima N.C."/>
            <person name="Parody-Merino A.M."/>
            <person name="Battley P.F."/>
            <person name="Fidler A.E."/>
            <person name="Prosdocimi F."/>
        </authorList>
    </citation>
    <scope>NUCLEOTIDE SEQUENCE [LARGE SCALE GENOMIC DNA]</scope>
</reference>
<protein>
    <submittedName>
        <fullName evidence="1">Uncharacterized protein</fullName>
    </submittedName>
</protein>
<dbReference type="OrthoDB" id="7480422at2759"/>
<proteinExistence type="predicted"/>
<name>A0A2I0U0T0_LIMLA</name>
<accession>A0A2I0U0T0</accession>
<reference evidence="2" key="2">
    <citation type="submission" date="2017-12" db="EMBL/GenBank/DDBJ databases">
        <title>Genome sequence of the Bar-tailed Godwit (Limosa lapponica baueri).</title>
        <authorList>
            <person name="Lima N.C.B."/>
            <person name="Parody-Merino A.M."/>
            <person name="Battley P.F."/>
            <person name="Fidler A.E."/>
            <person name="Prosdocimi F."/>
        </authorList>
    </citation>
    <scope>NUCLEOTIDE SEQUENCE [LARGE SCALE GENOMIC DNA]</scope>
</reference>
<gene>
    <name evidence="1" type="ORF">llap_10078</name>
</gene>
<organism evidence="1 2">
    <name type="scientific">Limosa lapponica baueri</name>
    <dbReference type="NCBI Taxonomy" id="1758121"/>
    <lineage>
        <taxon>Eukaryota</taxon>
        <taxon>Metazoa</taxon>
        <taxon>Chordata</taxon>
        <taxon>Craniata</taxon>
        <taxon>Vertebrata</taxon>
        <taxon>Euteleostomi</taxon>
        <taxon>Archelosauria</taxon>
        <taxon>Archosauria</taxon>
        <taxon>Dinosauria</taxon>
        <taxon>Saurischia</taxon>
        <taxon>Theropoda</taxon>
        <taxon>Coelurosauria</taxon>
        <taxon>Aves</taxon>
        <taxon>Neognathae</taxon>
        <taxon>Neoaves</taxon>
        <taxon>Charadriiformes</taxon>
        <taxon>Scolopacidae</taxon>
        <taxon>Limosa</taxon>
    </lineage>
</organism>
<evidence type="ECO:0000313" key="2">
    <source>
        <dbReference type="Proteomes" id="UP000233556"/>
    </source>
</evidence>
<dbReference type="Proteomes" id="UP000233556">
    <property type="component" value="Unassembled WGS sequence"/>
</dbReference>
<evidence type="ECO:0000313" key="1">
    <source>
        <dbReference type="EMBL" id="PKU39619.1"/>
    </source>
</evidence>
<sequence>MVKRLEHTEAQLRLFSLEKRRLRGDLIALYNCLKGGRSQGCREFSLRTENSRAENANHYGGRNGQDSKNPTLTMLVLYCLVLKGFKYDALDKDKEKLEKQIQNFRKYVDKSLFTNLIPFLAVHYSASIKAIRRNNVMDISVEFVSPVHN</sequence>
<keyword evidence="2" id="KW-1185">Reference proteome</keyword>
<dbReference type="EMBL" id="KZ506443">
    <property type="protein sequence ID" value="PKU39619.1"/>
    <property type="molecule type" value="Genomic_DNA"/>
</dbReference>